<evidence type="ECO:0000313" key="3">
    <source>
        <dbReference type="Proteomes" id="UP001140560"/>
    </source>
</evidence>
<reference evidence="2" key="1">
    <citation type="submission" date="2022-10" db="EMBL/GenBank/DDBJ databases">
        <title>Tapping the CABI collections for fungal endophytes: first genome assemblies for Collariella, Neodidymelliopsis, Ascochyta clinopodiicola, Didymella pomorum, Didymosphaeria variabile, Neocosmospora piperis and Neocucurbitaria cava.</title>
        <authorList>
            <person name="Hill R."/>
        </authorList>
    </citation>
    <scope>NUCLEOTIDE SEQUENCE</scope>
    <source>
        <strain evidence="2">IMI 356814</strain>
    </source>
</reference>
<proteinExistence type="predicted"/>
<dbReference type="Proteomes" id="UP001140560">
    <property type="component" value="Unassembled WGS sequence"/>
</dbReference>
<comment type="caution">
    <text evidence="2">The sequence shown here is derived from an EMBL/GenBank/DDBJ whole genome shotgun (WGS) entry which is preliminary data.</text>
</comment>
<dbReference type="OrthoDB" id="1896086at2759"/>
<protein>
    <submittedName>
        <fullName evidence="2">Uncharacterized protein</fullName>
    </submittedName>
</protein>
<sequence>MKRKYLISDESSWVKNQNKDELGNPIRVIWNGAKEEDHRSSGANGYSNPAAPAPAPPTGPTKQLAVLSSFVPGALTLDWLFLEADYEQGVGCREDFLRPFDTVPWDLSGNGAQDGSTFPGGTRELDLTIDGEKCQYQNDGDDAGALWCGKKVIGCKNDSADKDPNDSTADKGNYQCGDYTRQPVFVCPY</sequence>
<evidence type="ECO:0000313" key="2">
    <source>
        <dbReference type="EMBL" id="KAJ4369255.1"/>
    </source>
</evidence>
<name>A0A9W9CLW9_9PLEO</name>
<gene>
    <name evidence="2" type="ORF">N0V83_006340</name>
</gene>
<organism evidence="2 3">
    <name type="scientific">Neocucurbitaria cava</name>
    <dbReference type="NCBI Taxonomy" id="798079"/>
    <lineage>
        <taxon>Eukaryota</taxon>
        <taxon>Fungi</taxon>
        <taxon>Dikarya</taxon>
        <taxon>Ascomycota</taxon>
        <taxon>Pezizomycotina</taxon>
        <taxon>Dothideomycetes</taxon>
        <taxon>Pleosporomycetidae</taxon>
        <taxon>Pleosporales</taxon>
        <taxon>Pleosporineae</taxon>
        <taxon>Cucurbitariaceae</taxon>
        <taxon>Neocucurbitaria</taxon>
    </lineage>
</organism>
<dbReference type="AlphaFoldDB" id="A0A9W9CLW9"/>
<dbReference type="EMBL" id="JAPEUY010000010">
    <property type="protein sequence ID" value="KAJ4369255.1"/>
    <property type="molecule type" value="Genomic_DNA"/>
</dbReference>
<keyword evidence="3" id="KW-1185">Reference proteome</keyword>
<accession>A0A9W9CLW9</accession>
<feature type="region of interest" description="Disordered" evidence="1">
    <location>
        <begin position="37"/>
        <end position="60"/>
    </location>
</feature>
<evidence type="ECO:0000256" key="1">
    <source>
        <dbReference type="SAM" id="MobiDB-lite"/>
    </source>
</evidence>